<comment type="caution">
    <text evidence="1">The sequence shown here is derived from an EMBL/GenBank/DDBJ whole genome shotgun (WGS) entry which is preliminary data.</text>
</comment>
<name>A0ABR0LK60_9PEZI</name>
<evidence type="ECO:0000313" key="1">
    <source>
        <dbReference type="EMBL" id="KAK5175931.1"/>
    </source>
</evidence>
<dbReference type="InterPro" id="IPR005197">
    <property type="entry name" value="Glyco_hydro_71"/>
</dbReference>
<dbReference type="Proteomes" id="UP001357485">
    <property type="component" value="Unassembled WGS sequence"/>
</dbReference>
<gene>
    <name evidence="1" type="ORF">LTR16_011363</name>
</gene>
<feature type="non-terminal residue" evidence="1">
    <location>
        <position position="124"/>
    </location>
</feature>
<dbReference type="Pfam" id="PF03659">
    <property type="entry name" value="Glyco_hydro_71"/>
    <property type="match status" value="1"/>
</dbReference>
<protein>
    <submittedName>
        <fullName evidence="1">Uncharacterized protein</fullName>
    </submittedName>
</protein>
<proteinExistence type="predicted"/>
<keyword evidence="2" id="KW-1185">Reference proteome</keyword>
<evidence type="ECO:0000313" key="2">
    <source>
        <dbReference type="Proteomes" id="UP001357485"/>
    </source>
</evidence>
<dbReference type="EMBL" id="JAVRRA010019908">
    <property type="protein sequence ID" value="KAK5175931.1"/>
    <property type="molecule type" value="Genomic_DNA"/>
</dbReference>
<sequence>MDRIDDAYTVAASQGFKLMFSFDMSWTSCNTFWNQTFMASMISRYASNSATYLWNNDVLVSTFGGDSVIYGNQFFAGLKNALSGQVGISLVPALTSYSLAAQFKPPQEAASLVADYPSIDGFFN</sequence>
<reference evidence="1 2" key="1">
    <citation type="submission" date="2023-08" db="EMBL/GenBank/DDBJ databases">
        <title>Black Yeasts Isolated from many extreme environments.</title>
        <authorList>
            <person name="Coleine C."/>
            <person name="Stajich J.E."/>
            <person name="Selbmann L."/>
        </authorList>
    </citation>
    <scope>NUCLEOTIDE SEQUENCE [LARGE SCALE GENOMIC DNA]</scope>
    <source>
        <strain evidence="1 2">CCFEE 536</strain>
    </source>
</reference>
<organism evidence="1 2">
    <name type="scientific">Cryomyces antarcticus</name>
    <dbReference type="NCBI Taxonomy" id="329879"/>
    <lineage>
        <taxon>Eukaryota</taxon>
        <taxon>Fungi</taxon>
        <taxon>Dikarya</taxon>
        <taxon>Ascomycota</taxon>
        <taxon>Pezizomycotina</taxon>
        <taxon>Dothideomycetes</taxon>
        <taxon>Dothideomycetes incertae sedis</taxon>
        <taxon>Cryomyces</taxon>
    </lineage>
</organism>
<accession>A0ABR0LK60</accession>